<keyword evidence="2" id="KW-0677">Repeat</keyword>
<evidence type="ECO:0000256" key="3">
    <source>
        <dbReference type="ARBA" id="ARBA00023203"/>
    </source>
</evidence>
<dbReference type="SUPFAM" id="SSF54695">
    <property type="entry name" value="POZ domain"/>
    <property type="match status" value="1"/>
</dbReference>
<protein>
    <submittedName>
        <fullName evidence="5 7">Influenza virus NS1A-binding</fullName>
    </submittedName>
</protein>
<dbReference type="InterPro" id="IPR011043">
    <property type="entry name" value="Gal_Oxase/kelch_b-propeller"/>
</dbReference>
<proteinExistence type="predicted"/>
<dbReference type="Pfam" id="PF24681">
    <property type="entry name" value="Kelch_KLHDC2_KLHL20_DRC7"/>
    <property type="match status" value="1"/>
</dbReference>
<evidence type="ECO:0000256" key="1">
    <source>
        <dbReference type="ARBA" id="ARBA00022441"/>
    </source>
</evidence>
<accession>A0A2S2Q3P0</accession>
<sequence>MEHNKSALTNGCLPNGHNNIEKLVPSKNMVPSLNGCDPGAIFIMEDDDHQTVLLNSLNMMRKSRTFCDVILNVGNCELHGHRAVLASSSLFLMEMFSTDDEEKKGSQREAITTYSLNATGPLSDCSAVEKLIEYTYTSRLEANIHQVKSIFQAACYLKMDRIAKELARFILKHLNVDNCIEIRSLPCISTSISFINQVNSFISAHMKEISETSAFLSLPCIRIEILSQTKQEMSLSTGDSVSQLVLDWIKRCYDENEPTIFFNALMEKTYMLYLALDNILQDCSELPSGELSDTEIVQDYKKLSKKTTSIPKTRRKGQIQPPAKSRVLICNREIHERRESFIDSDWTILGVTCVGEHTFSALGSLKGQLCSLSIKLKLNISMISSNPPSTQPSPLNSRAESQESLPDLYCALAHMSSGKCAIGCANFKNNLLVCGGYDRTECIKSVESYDPEQNVWESVEPMCEARGRFNIAVLNNKVYAVGGCNGTTELATVECYDMIKKKWSPVTSLPLARSNPGVCELNGKIYCIGGWNGQVGIKQSDVYDPNTNQWSSIAPLLTGRNQAGVCAMNGKIYVVGGCDTWNCLNTVECYDPETNTWSFIKPIITPRRGCGLAHIKGKLYVVGGSDGTQSLATTEMFDPNERTWSPGPNMTTPRSNVGVAVVGSRLYAVGGFSGKKFLNSIEFLDESMDEWSKFSPRNNCSKSASPLPTSDTFYNYSDCDLLDGYSTNGVI</sequence>
<keyword evidence="1" id="KW-0880">Kelch repeat</keyword>
<dbReference type="Pfam" id="PF01344">
    <property type="entry name" value="Kelch_1"/>
    <property type="match status" value="3"/>
</dbReference>
<reference evidence="5" key="1">
    <citation type="submission" date="2018-04" db="EMBL/GenBank/DDBJ databases">
        <title>Transcriptome assembly of Sipha flava.</title>
        <authorList>
            <person name="Scully E.D."/>
            <person name="Geib S.M."/>
            <person name="Palmer N.A."/>
            <person name="Koch K."/>
            <person name="Bradshaw J."/>
            <person name="Heng-Moss T."/>
            <person name="Sarath G."/>
        </authorList>
    </citation>
    <scope>NUCLEOTIDE SEQUENCE</scope>
</reference>
<dbReference type="GO" id="GO:0003779">
    <property type="term" value="F:actin binding"/>
    <property type="evidence" value="ECO:0007669"/>
    <property type="project" value="UniProtKB-KW"/>
</dbReference>
<dbReference type="RefSeq" id="XP_025418583.1">
    <property type="nucleotide sequence ID" value="XM_025562798.1"/>
</dbReference>
<gene>
    <name evidence="5" type="primary">Ivns1abp</name>
    <name evidence="7" type="synonym">LOC112689210</name>
    <name evidence="5" type="ORF">g.130174</name>
</gene>
<dbReference type="SMART" id="SM00225">
    <property type="entry name" value="BTB"/>
    <property type="match status" value="1"/>
</dbReference>
<dbReference type="PROSITE" id="PS50097">
    <property type="entry name" value="BTB"/>
    <property type="match status" value="1"/>
</dbReference>
<dbReference type="CDD" id="cd18502">
    <property type="entry name" value="BACK_NS1BP_IVNS1ABP"/>
    <property type="match status" value="1"/>
</dbReference>
<evidence type="ECO:0000259" key="4">
    <source>
        <dbReference type="PROSITE" id="PS50097"/>
    </source>
</evidence>
<dbReference type="Gene3D" id="3.30.710.10">
    <property type="entry name" value="Potassium Channel Kv1.1, Chain A"/>
    <property type="match status" value="1"/>
</dbReference>
<dbReference type="InterPro" id="IPR015915">
    <property type="entry name" value="Kelch-typ_b-propeller"/>
</dbReference>
<evidence type="ECO:0000256" key="2">
    <source>
        <dbReference type="ARBA" id="ARBA00022737"/>
    </source>
</evidence>
<dbReference type="Gene3D" id="1.25.40.420">
    <property type="match status" value="1"/>
</dbReference>
<dbReference type="Gene3D" id="2.120.10.80">
    <property type="entry name" value="Kelch-type beta propeller"/>
    <property type="match status" value="2"/>
</dbReference>
<keyword evidence="3" id="KW-0009">Actin-binding</keyword>
<dbReference type="PANTHER" id="PTHR24412">
    <property type="entry name" value="KELCH PROTEIN"/>
    <property type="match status" value="1"/>
</dbReference>
<evidence type="ECO:0000313" key="6">
    <source>
        <dbReference type="Proteomes" id="UP000694846"/>
    </source>
</evidence>
<dbReference type="Pfam" id="PF00651">
    <property type="entry name" value="BTB"/>
    <property type="match status" value="1"/>
</dbReference>
<dbReference type="EMBL" id="GGMS01003047">
    <property type="protein sequence ID" value="MBY72250.1"/>
    <property type="molecule type" value="Transcribed_RNA"/>
</dbReference>
<evidence type="ECO:0000313" key="7">
    <source>
        <dbReference type="RefSeq" id="XP_025418583.1"/>
    </source>
</evidence>
<dbReference type="SUPFAM" id="SSF50965">
    <property type="entry name" value="Galactose oxidase, central domain"/>
    <property type="match status" value="1"/>
</dbReference>
<dbReference type="PANTHER" id="PTHR24412:SF497">
    <property type="entry name" value="KELCH-LIKE PROTEIN 18"/>
    <property type="match status" value="1"/>
</dbReference>
<dbReference type="InterPro" id="IPR006652">
    <property type="entry name" value="Kelch_1"/>
</dbReference>
<dbReference type="InterPro" id="IPR011333">
    <property type="entry name" value="SKP1/BTB/POZ_sf"/>
</dbReference>
<feature type="domain" description="BTB" evidence="4">
    <location>
        <begin position="67"/>
        <end position="144"/>
    </location>
</feature>
<reference evidence="7" key="2">
    <citation type="submission" date="2025-04" db="UniProtKB">
        <authorList>
            <consortium name="RefSeq"/>
        </authorList>
    </citation>
    <scope>IDENTIFICATION</scope>
    <source>
        <tissue evidence="7">Whole body</tissue>
    </source>
</reference>
<dbReference type="OrthoDB" id="45365at2759"/>
<keyword evidence="6" id="KW-1185">Reference proteome</keyword>
<dbReference type="AlphaFoldDB" id="A0A2S2Q3P0"/>
<organism evidence="5">
    <name type="scientific">Sipha flava</name>
    <name type="common">yellow sugarcane aphid</name>
    <dbReference type="NCBI Taxonomy" id="143950"/>
    <lineage>
        <taxon>Eukaryota</taxon>
        <taxon>Metazoa</taxon>
        <taxon>Ecdysozoa</taxon>
        <taxon>Arthropoda</taxon>
        <taxon>Hexapoda</taxon>
        <taxon>Insecta</taxon>
        <taxon>Pterygota</taxon>
        <taxon>Neoptera</taxon>
        <taxon>Paraneoptera</taxon>
        <taxon>Hemiptera</taxon>
        <taxon>Sternorrhyncha</taxon>
        <taxon>Aphidomorpha</taxon>
        <taxon>Aphidoidea</taxon>
        <taxon>Aphididae</taxon>
        <taxon>Sipha</taxon>
    </lineage>
</organism>
<dbReference type="Proteomes" id="UP000694846">
    <property type="component" value="Unplaced"/>
</dbReference>
<dbReference type="PRINTS" id="PR00501">
    <property type="entry name" value="KELCHREPEAT"/>
</dbReference>
<evidence type="ECO:0000313" key="5">
    <source>
        <dbReference type="EMBL" id="MBY72250.1"/>
    </source>
</evidence>
<name>A0A2S2Q3P0_9HEMI</name>
<dbReference type="InterPro" id="IPR000210">
    <property type="entry name" value="BTB/POZ_dom"/>
</dbReference>
<dbReference type="SMART" id="SM00612">
    <property type="entry name" value="Kelch"/>
    <property type="match status" value="6"/>
</dbReference>
<dbReference type="CDD" id="cd18306">
    <property type="entry name" value="BTB_POZ_NS1BP"/>
    <property type="match status" value="1"/>
</dbReference>